<dbReference type="Gene3D" id="3.30.830.10">
    <property type="entry name" value="Metalloenzyme, LuxS/M16 peptidase-like"/>
    <property type="match status" value="4"/>
</dbReference>
<dbReference type="InterPro" id="IPR050361">
    <property type="entry name" value="MPP/UQCRC_Complex"/>
</dbReference>
<dbReference type="Pfam" id="PF00675">
    <property type="entry name" value="Peptidase_M16"/>
    <property type="match status" value="2"/>
</dbReference>
<feature type="domain" description="Peptidase M16 C-terminal" evidence="3">
    <location>
        <begin position="183"/>
        <end position="359"/>
    </location>
</feature>
<dbReference type="InterPro" id="IPR011249">
    <property type="entry name" value="Metalloenz_LuxS/M16"/>
</dbReference>
<dbReference type="InterPro" id="IPR011765">
    <property type="entry name" value="Pept_M16_N"/>
</dbReference>
<dbReference type="RefSeq" id="WP_221031912.1">
    <property type="nucleotide sequence ID" value="NZ_CP139781.1"/>
</dbReference>
<proteinExistence type="inferred from homology"/>
<sequence>MSASNDFKLLRALWRDAPVRRVLPNGLTLILQPDPAATVASVQTWVKTGSIHEGEQLGAGLSHYLEHLLFKGTTRRAGREISVEVQAHGGYINAYTSFERTVYYIDIPAEHAPVAIDILGDAVLHSTLPADEVEREKQVILREIDMGLDDPEQRLWQSLFESVYREHPYRQPIIGHREVFEAIDRDTLWRYYQERYVPNNMVLVITGGFDRAAVEAAVEQHFGQAPRKRLAPIYLPSEPPALSRRTQHIEDDVEIVRGAMAWGIPGLTHPDAAALDVLALVLGHGDSSILWQSLREKARLVHSIDATSWNPSQQGLFYVSIVCDPGQRDAALKAVEKELLRVLRKGFTTTQIRKAVRQLVVGEINGRKTVAGRASRLGVAEVIAGEMLFTQGYFERLKAVTPARLKAVLKTYLIDGHPTTVSLNPRPEATEAAAAASAESAARSDATITREQMLNGARLLLQPDRRLPNLHLRLLAMGGPIFEQPGKRGATALMSTLLARDTAKRSAAKVAAAIESVGGSLSPVFGNNTFGLAVEVLPDDVDLALDLLAEAALKPNFTKESFTIERDAQVADLQQDADDIVTIGRRQLRKRFFGEHPLAIDAHGEVADLRALKPADVKALHRRLMVASNVVLSVTGDFDPKVLAPKLRSLLRRFRKADLAVESPTLAGPAEVADFVETQPRQQAVVFQGYLGPGVRAEDFHVAEVADELFSGMSSRLFERVREEKGLAYYVRSARVIGLDQGMFYFFAGTAPGKEGEVLAEIEAEIARMARGRVGKAELARCQTRLCAARRMGLQSNGSKAMHAALNELYGTPLDDGADYEAKVNAVTAKTLADFAKRYLNRRACTQLVVRP</sequence>
<dbReference type="EMBL" id="CP139781">
    <property type="protein sequence ID" value="WRQ88816.1"/>
    <property type="molecule type" value="Genomic_DNA"/>
</dbReference>
<dbReference type="PANTHER" id="PTHR11851:SF49">
    <property type="entry name" value="MITOCHONDRIAL-PROCESSING PEPTIDASE SUBUNIT ALPHA"/>
    <property type="match status" value="1"/>
</dbReference>
<feature type="domain" description="Peptidase M16 C-terminal" evidence="3">
    <location>
        <begin position="613"/>
        <end position="786"/>
    </location>
</feature>
<accession>A0ABZ1CBI8</accession>
<feature type="domain" description="Peptidase M16 N-terminal" evidence="2">
    <location>
        <begin position="475"/>
        <end position="595"/>
    </location>
</feature>
<reference evidence="4 5" key="2">
    <citation type="submission" date="2023-12" db="EMBL/GenBank/DDBJ databases">
        <title>Description of an unclassified Opitutus bacterium of Verrucomicrobiota.</title>
        <authorList>
            <person name="Zhang D.-F."/>
        </authorList>
    </citation>
    <scope>NUCLEOTIDE SEQUENCE [LARGE SCALE GENOMIC DNA]</scope>
    <source>
        <strain evidence="4 5">WL0086</strain>
    </source>
</reference>
<dbReference type="PANTHER" id="PTHR11851">
    <property type="entry name" value="METALLOPROTEASE"/>
    <property type="match status" value="1"/>
</dbReference>
<evidence type="ECO:0000259" key="2">
    <source>
        <dbReference type="Pfam" id="PF00675"/>
    </source>
</evidence>
<organism evidence="4 5">
    <name type="scientific">Actomonas aquatica</name>
    <dbReference type="NCBI Taxonomy" id="2866162"/>
    <lineage>
        <taxon>Bacteria</taxon>
        <taxon>Pseudomonadati</taxon>
        <taxon>Verrucomicrobiota</taxon>
        <taxon>Opitutia</taxon>
        <taxon>Opitutales</taxon>
        <taxon>Opitutaceae</taxon>
        <taxon>Actomonas</taxon>
    </lineage>
</organism>
<dbReference type="Pfam" id="PF05193">
    <property type="entry name" value="Peptidase_M16_C"/>
    <property type="match status" value="2"/>
</dbReference>
<keyword evidence="5" id="KW-1185">Reference proteome</keyword>
<dbReference type="SUPFAM" id="SSF63411">
    <property type="entry name" value="LuxS/MPP-like metallohydrolase"/>
    <property type="match status" value="4"/>
</dbReference>
<evidence type="ECO:0000259" key="3">
    <source>
        <dbReference type="Pfam" id="PF05193"/>
    </source>
</evidence>
<dbReference type="Proteomes" id="UP000738431">
    <property type="component" value="Chromosome"/>
</dbReference>
<evidence type="ECO:0000256" key="1">
    <source>
        <dbReference type="ARBA" id="ARBA00007261"/>
    </source>
</evidence>
<protein>
    <submittedName>
        <fullName evidence="4">Pitrilysin family protein</fullName>
    </submittedName>
</protein>
<reference evidence="4 5" key="1">
    <citation type="submission" date="2021-08" db="EMBL/GenBank/DDBJ databases">
        <authorList>
            <person name="Zhang D."/>
            <person name="Zhang A."/>
            <person name="Wang L."/>
        </authorList>
    </citation>
    <scope>NUCLEOTIDE SEQUENCE [LARGE SCALE GENOMIC DNA]</scope>
    <source>
        <strain evidence="4 5">WL0086</strain>
    </source>
</reference>
<gene>
    <name evidence="4" type="ORF">K1X11_005325</name>
</gene>
<dbReference type="InterPro" id="IPR007863">
    <property type="entry name" value="Peptidase_M16_C"/>
</dbReference>
<evidence type="ECO:0000313" key="4">
    <source>
        <dbReference type="EMBL" id="WRQ88816.1"/>
    </source>
</evidence>
<name>A0ABZ1CBI8_9BACT</name>
<feature type="domain" description="Peptidase M16 N-terminal" evidence="2">
    <location>
        <begin position="30"/>
        <end position="175"/>
    </location>
</feature>
<evidence type="ECO:0000313" key="5">
    <source>
        <dbReference type="Proteomes" id="UP000738431"/>
    </source>
</evidence>
<comment type="similarity">
    <text evidence="1">Belongs to the peptidase M16 family.</text>
</comment>